<dbReference type="OrthoDB" id="5057308at2759"/>
<evidence type="ECO:0000313" key="3">
    <source>
        <dbReference type="EMBL" id="KIW93592.1"/>
    </source>
</evidence>
<dbReference type="RefSeq" id="XP_016620261.1">
    <property type="nucleotide sequence ID" value="XM_016763937.1"/>
</dbReference>
<accession>A0A0D2G4N4</accession>
<gene>
    <name evidence="3" type="ORF">Z519_06197</name>
</gene>
<proteinExistence type="predicted"/>
<feature type="compositionally biased region" description="Basic and acidic residues" evidence="1">
    <location>
        <begin position="44"/>
        <end position="54"/>
    </location>
</feature>
<dbReference type="VEuPathDB" id="FungiDB:Z519_06197"/>
<protein>
    <submittedName>
        <fullName evidence="3">Uncharacterized protein</fullName>
    </submittedName>
</protein>
<feature type="transmembrane region" description="Helical" evidence="2">
    <location>
        <begin position="316"/>
        <end position="349"/>
    </location>
</feature>
<dbReference type="AlphaFoldDB" id="A0A0D2G4N4"/>
<keyword evidence="2" id="KW-1133">Transmembrane helix</keyword>
<feature type="compositionally biased region" description="Low complexity" evidence="1">
    <location>
        <begin position="1"/>
        <end position="13"/>
    </location>
</feature>
<feature type="transmembrane region" description="Helical" evidence="2">
    <location>
        <begin position="283"/>
        <end position="310"/>
    </location>
</feature>
<dbReference type="HOGENOM" id="CLU_050902_0_0_1"/>
<keyword evidence="2" id="KW-0472">Membrane</keyword>
<evidence type="ECO:0000256" key="1">
    <source>
        <dbReference type="SAM" id="MobiDB-lite"/>
    </source>
</evidence>
<feature type="compositionally biased region" description="Low complexity" evidence="1">
    <location>
        <begin position="20"/>
        <end position="32"/>
    </location>
</feature>
<evidence type="ECO:0000313" key="4">
    <source>
        <dbReference type="Proteomes" id="UP000053789"/>
    </source>
</evidence>
<name>A0A0D2G4N4_CLAB1</name>
<keyword evidence="4" id="KW-1185">Reference proteome</keyword>
<feature type="region of interest" description="Disordered" evidence="1">
    <location>
        <begin position="1"/>
        <end position="54"/>
    </location>
</feature>
<dbReference type="GeneID" id="27699125"/>
<feature type="region of interest" description="Disordered" evidence="1">
    <location>
        <begin position="240"/>
        <end position="272"/>
    </location>
</feature>
<keyword evidence="2" id="KW-0812">Transmembrane</keyword>
<dbReference type="EMBL" id="KN846987">
    <property type="protein sequence ID" value="KIW93592.1"/>
    <property type="molecule type" value="Genomic_DNA"/>
</dbReference>
<reference evidence="3" key="1">
    <citation type="submission" date="2015-01" db="EMBL/GenBank/DDBJ databases">
        <title>The Genome Sequence of Cladophialophora bantiana CBS 173.52.</title>
        <authorList>
            <consortium name="The Broad Institute Genomics Platform"/>
            <person name="Cuomo C."/>
            <person name="de Hoog S."/>
            <person name="Gorbushina A."/>
            <person name="Stielow B."/>
            <person name="Teixiera M."/>
            <person name="Abouelleil A."/>
            <person name="Chapman S.B."/>
            <person name="Priest M."/>
            <person name="Young S.K."/>
            <person name="Wortman J."/>
            <person name="Nusbaum C."/>
            <person name="Birren B."/>
        </authorList>
    </citation>
    <scope>NUCLEOTIDE SEQUENCE [LARGE SCALE GENOMIC DNA]</scope>
    <source>
        <strain evidence="3">CBS 173.52</strain>
    </source>
</reference>
<evidence type="ECO:0000256" key="2">
    <source>
        <dbReference type="SAM" id="Phobius"/>
    </source>
</evidence>
<organism evidence="3 4">
    <name type="scientific">Cladophialophora bantiana (strain ATCC 10958 / CBS 173.52 / CDC B-1940 / NIH 8579)</name>
    <name type="common">Xylohypha bantiana</name>
    <dbReference type="NCBI Taxonomy" id="1442370"/>
    <lineage>
        <taxon>Eukaryota</taxon>
        <taxon>Fungi</taxon>
        <taxon>Dikarya</taxon>
        <taxon>Ascomycota</taxon>
        <taxon>Pezizomycotina</taxon>
        <taxon>Eurotiomycetes</taxon>
        <taxon>Chaetothyriomycetidae</taxon>
        <taxon>Chaetothyriales</taxon>
        <taxon>Herpotrichiellaceae</taxon>
        <taxon>Cladophialophora</taxon>
    </lineage>
</organism>
<feature type="compositionally biased region" description="Polar residues" evidence="1">
    <location>
        <begin position="247"/>
        <end position="270"/>
    </location>
</feature>
<sequence length="391" mass="42325">MPSWFSDTSSSKSSTRKSGSKSSPSRKTSSKSPESRKPSGAGDRSADEQAGQKEVKSVWEIVKSRNGNPQTMILAVVKQEHEKPLLKLAKQANTKPPGSMIVIATPESLQGKLDYYANKGFRILHLLVSSFVKSITYSISKAVKDVSVACCGTLFTGRPDMLSIGSSSTYCDVKTWAWDRRPEGELRTGGYNITHGEGCHFDLSGNVDEVRRLYTEPPMMSTMTDEDMEAIKVRFGDFQHESMSGPPRSNTGGSRPVSSDSVLPSPTPGTDETENWFNKWRSLLAVILGAGAGVVGGIGAIWCGAGGVFIKGPFGLFLAAGYFNCAAIGGACMAGGVTAIAAAAVVYFVPWEKVFAYVKQTLWKIWDYICEVVTWIWEKIKGMASTVVSFF</sequence>
<dbReference type="Proteomes" id="UP000053789">
    <property type="component" value="Unassembled WGS sequence"/>
</dbReference>